<dbReference type="InterPro" id="IPR014751">
    <property type="entry name" value="XRCC4-like_C"/>
</dbReference>
<keyword evidence="3" id="KW-1185">Reference proteome</keyword>
<protein>
    <recommendedName>
        <fullName evidence="4">DNA repair protein XRCC4</fullName>
    </recommendedName>
</protein>
<comment type="caution">
    <text evidence="2">The sequence shown here is derived from an EMBL/GenBank/DDBJ whole genome shotgun (WGS) entry which is preliminary data.</text>
</comment>
<gene>
    <name evidence="2" type="ORF">AB675_10270</name>
</gene>
<proteinExistence type="predicted"/>
<evidence type="ECO:0000313" key="2">
    <source>
        <dbReference type="EMBL" id="KPI37337.1"/>
    </source>
</evidence>
<dbReference type="AlphaFoldDB" id="A0A0N1H526"/>
<dbReference type="OrthoDB" id="8064436at2759"/>
<feature type="compositionally biased region" description="Polar residues" evidence="1">
    <location>
        <begin position="267"/>
        <end position="282"/>
    </location>
</feature>
<evidence type="ECO:0008006" key="4">
    <source>
        <dbReference type="Google" id="ProtNLM"/>
    </source>
</evidence>
<dbReference type="PANTHER" id="PTHR42067">
    <property type="entry name" value="YALI0C15378P"/>
    <property type="match status" value="1"/>
</dbReference>
<name>A0A0N1H526_9EURO</name>
<evidence type="ECO:0000313" key="3">
    <source>
        <dbReference type="Proteomes" id="UP000038010"/>
    </source>
</evidence>
<feature type="compositionally biased region" description="Acidic residues" evidence="1">
    <location>
        <begin position="322"/>
        <end position="334"/>
    </location>
</feature>
<dbReference type="STRING" id="1664694.A0A0N1H526"/>
<dbReference type="EMBL" id="LFJN01000024">
    <property type="protein sequence ID" value="KPI37337.1"/>
    <property type="molecule type" value="Genomic_DNA"/>
</dbReference>
<feature type="region of interest" description="Disordered" evidence="1">
    <location>
        <begin position="199"/>
        <end position="334"/>
    </location>
</feature>
<reference evidence="2 3" key="1">
    <citation type="submission" date="2015-06" db="EMBL/GenBank/DDBJ databases">
        <title>Draft genome of the ant-associated black yeast Phialophora attae CBS 131958.</title>
        <authorList>
            <person name="Moreno L.F."/>
            <person name="Stielow B.J."/>
            <person name="de Hoog S."/>
            <person name="Vicente V.A."/>
            <person name="Weiss V.A."/>
            <person name="de Vries M."/>
            <person name="Cruz L.M."/>
            <person name="Souza E.M."/>
        </authorList>
    </citation>
    <scope>NUCLEOTIDE SEQUENCE [LARGE SCALE GENOMIC DNA]</scope>
    <source>
        <strain evidence="2 3">CBS 131958</strain>
    </source>
</reference>
<dbReference type="Gene3D" id="1.20.5.370">
    <property type="match status" value="1"/>
</dbReference>
<feature type="compositionally biased region" description="Acidic residues" evidence="1">
    <location>
        <begin position="220"/>
        <end position="233"/>
    </location>
</feature>
<dbReference type="GeneID" id="28730910"/>
<evidence type="ECO:0000256" key="1">
    <source>
        <dbReference type="SAM" id="MobiDB-lite"/>
    </source>
</evidence>
<dbReference type="RefSeq" id="XP_017997300.1">
    <property type="nucleotide sequence ID" value="XM_018139030.1"/>
</dbReference>
<accession>A0A0N1H526</accession>
<organism evidence="2 3">
    <name type="scientific">Cyphellophora attinorum</name>
    <dbReference type="NCBI Taxonomy" id="1664694"/>
    <lineage>
        <taxon>Eukaryota</taxon>
        <taxon>Fungi</taxon>
        <taxon>Dikarya</taxon>
        <taxon>Ascomycota</taxon>
        <taxon>Pezizomycotina</taxon>
        <taxon>Eurotiomycetes</taxon>
        <taxon>Chaetothyriomycetidae</taxon>
        <taxon>Chaetothyriales</taxon>
        <taxon>Cyphellophoraceae</taxon>
        <taxon>Cyphellophora</taxon>
    </lineage>
</organism>
<sequence>MENSWVVKIDADQDETILVKVSPVHGKTPLDLDLLATNGDRVFEGKVRSRSLDKLRANAYRGPGEEWESILEHVLVDGKTASLDAAVRQSLQDITQQLGSIDLAHTEDDSGVDLWAWANQLADQRDEARTKVASQGEQAGTEARHLNALQKQLDDLTKSKAEHEKELMAKFAMLLNEKKFELHRLQRVLASAQVDPKQLEALQNQKSGSKREKKRAAAETSEDESDAFEDQAMDVDKANQSGSEEAAQATDDGGSTTDEDVDLDPPATSQTEPARKITTSAHNGKGKEPATLPPTRDLPFSRRNQASPKEKEPAKPPAQVDNGDEETESEADEL</sequence>
<dbReference type="SUPFAM" id="SSF58022">
    <property type="entry name" value="XRCC4, C-terminal oligomerization domain"/>
    <property type="match status" value="1"/>
</dbReference>
<dbReference type="Proteomes" id="UP000038010">
    <property type="component" value="Unassembled WGS sequence"/>
</dbReference>
<dbReference type="VEuPathDB" id="FungiDB:AB675_10270"/>
<dbReference type="PANTHER" id="PTHR42067:SF1">
    <property type="entry name" value="MITOTIC APPARATUS PROTEIN P62"/>
    <property type="match status" value="1"/>
</dbReference>